<dbReference type="GO" id="GO:0003700">
    <property type="term" value="F:DNA-binding transcription factor activity"/>
    <property type="evidence" value="ECO:0007669"/>
    <property type="project" value="InterPro"/>
</dbReference>
<dbReference type="SUPFAM" id="SSF46785">
    <property type="entry name" value="Winged helix' DNA-binding domain"/>
    <property type="match status" value="1"/>
</dbReference>
<protein>
    <submittedName>
        <fullName evidence="3">DNA-binding MarR family transcriptional regulator</fullName>
    </submittedName>
</protein>
<proteinExistence type="predicted"/>
<dbReference type="InterPro" id="IPR036390">
    <property type="entry name" value="WH_DNA-bd_sf"/>
</dbReference>
<evidence type="ECO:0000259" key="2">
    <source>
        <dbReference type="PROSITE" id="PS50995"/>
    </source>
</evidence>
<dbReference type="InterPro" id="IPR036388">
    <property type="entry name" value="WH-like_DNA-bd_sf"/>
</dbReference>
<dbReference type="SMART" id="SM00347">
    <property type="entry name" value="HTH_MARR"/>
    <property type="match status" value="1"/>
</dbReference>
<dbReference type="AlphaFoldDB" id="A0A495Y3T8"/>
<evidence type="ECO:0000256" key="1">
    <source>
        <dbReference type="SAM" id="MobiDB-lite"/>
    </source>
</evidence>
<dbReference type="PANTHER" id="PTHR39515:SF2">
    <property type="entry name" value="HTH-TYPE TRANSCRIPTIONAL REGULATOR RV0880"/>
    <property type="match status" value="1"/>
</dbReference>
<evidence type="ECO:0000313" key="4">
    <source>
        <dbReference type="Proteomes" id="UP000278440"/>
    </source>
</evidence>
<sequence length="177" mass="18506">MDDLDSLGNELLRSAARLSRWASRNAPFDVPFAQARLLALLDELGPARVSALAVADHSSQPTMTTQLQRLESAGWVERSADPADGRASLLALSDSGRTALDGVRRARVETLAPLLAELDEAGVARVRTAVGVLADLLRSAEDAENGESAEGTDAVDSSPDAAAPTPGLNPIPTRKDG</sequence>
<comment type="caution">
    <text evidence="3">The sequence shown here is derived from an EMBL/GenBank/DDBJ whole genome shotgun (WGS) entry which is preliminary data.</text>
</comment>
<feature type="compositionally biased region" description="Low complexity" evidence="1">
    <location>
        <begin position="152"/>
        <end position="166"/>
    </location>
</feature>
<feature type="domain" description="HTH marR-type" evidence="2">
    <location>
        <begin position="4"/>
        <end position="138"/>
    </location>
</feature>
<organism evidence="3 4">
    <name type="scientific">Terracoccus luteus</name>
    <dbReference type="NCBI Taxonomy" id="53356"/>
    <lineage>
        <taxon>Bacteria</taxon>
        <taxon>Bacillati</taxon>
        <taxon>Actinomycetota</taxon>
        <taxon>Actinomycetes</taxon>
        <taxon>Micrococcales</taxon>
        <taxon>Intrasporangiaceae</taxon>
        <taxon>Terracoccus</taxon>
    </lineage>
</organism>
<dbReference type="Proteomes" id="UP000278440">
    <property type="component" value="Unassembled WGS sequence"/>
</dbReference>
<dbReference type="RefSeq" id="WP_121033581.1">
    <property type="nucleotide sequence ID" value="NZ_RBXT01000001.1"/>
</dbReference>
<dbReference type="Gene3D" id="1.10.10.10">
    <property type="entry name" value="Winged helix-like DNA-binding domain superfamily/Winged helix DNA-binding domain"/>
    <property type="match status" value="1"/>
</dbReference>
<dbReference type="Pfam" id="PF01047">
    <property type="entry name" value="MarR"/>
    <property type="match status" value="1"/>
</dbReference>
<dbReference type="PROSITE" id="PS50995">
    <property type="entry name" value="HTH_MARR_2"/>
    <property type="match status" value="1"/>
</dbReference>
<dbReference type="EMBL" id="RBXT01000001">
    <property type="protein sequence ID" value="RKT78998.1"/>
    <property type="molecule type" value="Genomic_DNA"/>
</dbReference>
<feature type="region of interest" description="Disordered" evidence="1">
    <location>
        <begin position="141"/>
        <end position="177"/>
    </location>
</feature>
<evidence type="ECO:0000313" key="3">
    <source>
        <dbReference type="EMBL" id="RKT78998.1"/>
    </source>
</evidence>
<dbReference type="InterPro" id="IPR000835">
    <property type="entry name" value="HTH_MarR-typ"/>
</dbReference>
<dbReference type="InterPro" id="IPR052526">
    <property type="entry name" value="HTH-type_Bedaq_tolerance"/>
</dbReference>
<dbReference type="PANTHER" id="PTHR39515">
    <property type="entry name" value="CONSERVED PROTEIN"/>
    <property type="match status" value="1"/>
</dbReference>
<keyword evidence="4" id="KW-1185">Reference proteome</keyword>
<reference evidence="3 4" key="1">
    <citation type="submission" date="2018-10" db="EMBL/GenBank/DDBJ databases">
        <title>Sequencing the genomes of 1000 actinobacteria strains.</title>
        <authorList>
            <person name="Klenk H.-P."/>
        </authorList>
    </citation>
    <scope>NUCLEOTIDE SEQUENCE [LARGE SCALE GENOMIC DNA]</scope>
    <source>
        <strain evidence="3 4">DSM 44267</strain>
    </source>
</reference>
<name>A0A495Y3T8_9MICO</name>
<accession>A0A495Y3T8</accession>
<gene>
    <name evidence="3" type="ORF">DFJ68_2452</name>
</gene>
<dbReference type="GO" id="GO:0003677">
    <property type="term" value="F:DNA binding"/>
    <property type="evidence" value="ECO:0007669"/>
    <property type="project" value="UniProtKB-KW"/>
</dbReference>
<keyword evidence="3" id="KW-0238">DNA-binding</keyword>
<dbReference type="OrthoDB" id="8966183at2"/>